<evidence type="ECO:0000259" key="3">
    <source>
        <dbReference type="PROSITE" id="PS50102"/>
    </source>
</evidence>
<dbReference type="PROSITE" id="PS50172">
    <property type="entry name" value="BRCT"/>
    <property type="match status" value="2"/>
</dbReference>
<dbReference type="Gene3D" id="3.30.70.330">
    <property type="match status" value="1"/>
</dbReference>
<dbReference type="PROSITE" id="PS50102">
    <property type="entry name" value="RRM"/>
    <property type="match status" value="1"/>
</dbReference>
<dbReference type="PROSITE" id="PS50106">
    <property type="entry name" value="PDZ"/>
    <property type="match status" value="1"/>
</dbReference>
<feature type="domain" description="RRM" evidence="3">
    <location>
        <begin position="641"/>
        <end position="716"/>
    </location>
</feature>
<dbReference type="InterPro" id="IPR035979">
    <property type="entry name" value="RBD_domain_sf"/>
</dbReference>
<evidence type="ECO:0000259" key="5">
    <source>
        <dbReference type="PROSITE" id="PS50172"/>
    </source>
</evidence>
<feature type="domain" description="BRCT" evidence="5">
    <location>
        <begin position="300"/>
        <end position="371"/>
    </location>
</feature>
<feature type="compositionally biased region" description="Low complexity" evidence="2">
    <location>
        <begin position="266"/>
        <end position="277"/>
    </location>
</feature>
<comment type="caution">
    <text evidence="6">The sequence shown here is derived from an EMBL/GenBank/DDBJ whole genome shotgun (WGS) entry which is preliminary data.</text>
</comment>
<feature type="region of interest" description="Disordered" evidence="2">
    <location>
        <begin position="512"/>
        <end position="534"/>
    </location>
</feature>
<dbReference type="SMART" id="SM00292">
    <property type="entry name" value="BRCT"/>
    <property type="match status" value="1"/>
</dbReference>
<dbReference type="GO" id="GO:0003723">
    <property type="term" value="F:RNA binding"/>
    <property type="evidence" value="ECO:0007669"/>
    <property type="project" value="UniProtKB-UniRule"/>
</dbReference>
<feature type="non-terminal residue" evidence="6">
    <location>
        <position position="1"/>
    </location>
</feature>
<dbReference type="InterPro" id="IPR036420">
    <property type="entry name" value="BRCT_dom_sf"/>
</dbReference>
<feature type="compositionally biased region" description="Low complexity" evidence="2">
    <location>
        <begin position="226"/>
        <end position="237"/>
    </location>
</feature>
<feature type="compositionally biased region" description="Low complexity" evidence="2">
    <location>
        <begin position="202"/>
        <end position="216"/>
    </location>
</feature>
<dbReference type="Proteomes" id="UP000553632">
    <property type="component" value="Unassembled WGS sequence"/>
</dbReference>
<dbReference type="InterPro" id="IPR001478">
    <property type="entry name" value="PDZ"/>
</dbReference>
<keyword evidence="7" id="KW-1185">Reference proteome</keyword>
<feature type="domain" description="BRCT" evidence="5">
    <location>
        <begin position="383"/>
        <end position="479"/>
    </location>
</feature>
<dbReference type="InterPro" id="IPR000504">
    <property type="entry name" value="RRM_dom"/>
</dbReference>
<proteinExistence type="predicted"/>
<evidence type="ECO:0000259" key="4">
    <source>
        <dbReference type="PROSITE" id="PS50106"/>
    </source>
</evidence>
<accession>A0A7J6TEZ0</accession>
<dbReference type="SUPFAM" id="SSF52113">
    <property type="entry name" value="BRCT domain"/>
    <property type="match status" value="2"/>
</dbReference>
<evidence type="ECO:0000256" key="1">
    <source>
        <dbReference type="PROSITE-ProRule" id="PRU00176"/>
    </source>
</evidence>
<protein>
    <submittedName>
        <fullName evidence="6">Uncharacterized protein</fullName>
    </submittedName>
</protein>
<feature type="compositionally biased region" description="Acidic residues" evidence="2">
    <location>
        <begin position="720"/>
        <end position="730"/>
    </location>
</feature>
<evidence type="ECO:0000256" key="2">
    <source>
        <dbReference type="SAM" id="MobiDB-lite"/>
    </source>
</evidence>
<evidence type="ECO:0000313" key="6">
    <source>
        <dbReference type="EMBL" id="KAF4743481.1"/>
    </source>
</evidence>
<feature type="region of interest" description="Disordered" evidence="2">
    <location>
        <begin position="169"/>
        <end position="277"/>
    </location>
</feature>
<dbReference type="InterPro" id="IPR001357">
    <property type="entry name" value="BRCT_dom"/>
</dbReference>
<reference evidence="6 7" key="1">
    <citation type="submission" date="2020-04" db="EMBL/GenBank/DDBJ databases">
        <title>Perkinsus olseni comparative genomics.</title>
        <authorList>
            <person name="Bogema D.R."/>
        </authorList>
    </citation>
    <scope>NUCLEOTIDE SEQUENCE [LARGE SCALE GENOMIC DNA]</scope>
    <source>
        <strain evidence="6 7">ATCC PRA-207</strain>
    </source>
</reference>
<name>A0A7J6TEZ0_PEROL</name>
<dbReference type="SUPFAM" id="SSF54928">
    <property type="entry name" value="RNA-binding domain, RBD"/>
    <property type="match status" value="1"/>
</dbReference>
<dbReference type="Gene3D" id="3.40.50.10190">
    <property type="entry name" value="BRCT domain"/>
    <property type="match status" value="2"/>
</dbReference>
<dbReference type="AlphaFoldDB" id="A0A7J6TEZ0"/>
<dbReference type="CDD" id="cd00590">
    <property type="entry name" value="RRM_SF"/>
    <property type="match status" value="1"/>
</dbReference>
<gene>
    <name evidence="6" type="ORF">FOZ63_009436</name>
</gene>
<dbReference type="EMBL" id="JABANO010011441">
    <property type="protein sequence ID" value="KAF4743481.1"/>
    <property type="molecule type" value="Genomic_DNA"/>
</dbReference>
<dbReference type="Pfam" id="PF00076">
    <property type="entry name" value="RRM_1"/>
    <property type="match status" value="1"/>
</dbReference>
<dbReference type="SMART" id="SM00360">
    <property type="entry name" value="RRM"/>
    <property type="match status" value="1"/>
</dbReference>
<keyword evidence="1" id="KW-0694">RNA-binding</keyword>
<feature type="region of interest" description="Disordered" evidence="2">
    <location>
        <begin position="720"/>
        <end position="810"/>
    </location>
</feature>
<dbReference type="InterPro" id="IPR012677">
    <property type="entry name" value="Nucleotide-bd_a/b_plait_sf"/>
</dbReference>
<organism evidence="6 7">
    <name type="scientific">Perkinsus olseni</name>
    <name type="common">Perkinsus atlanticus</name>
    <dbReference type="NCBI Taxonomy" id="32597"/>
    <lineage>
        <taxon>Eukaryota</taxon>
        <taxon>Sar</taxon>
        <taxon>Alveolata</taxon>
        <taxon>Perkinsozoa</taxon>
        <taxon>Perkinsea</taxon>
        <taxon>Perkinsida</taxon>
        <taxon>Perkinsidae</taxon>
        <taxon>Perkinsus</taxon>
    </lineage>
</organism>
<feature type="domain" description="PDZ" evidence="4">
    <location>
        <begin position="826"/>
        <end position="880"/>
    </location>
</feature>
<evidence type="ECO:0000313" key="7">
    <source>
        <dbReference type="Proteomes" id="UP000553632"/>
    </source>
</evidence>
<sequence length="880" mass="95126">MPGSSDTTTWKDISALDSGGLAECLRSRGFKVASAMVWLESSPKASGWHLKNWAKAVEGLQVQQMRELVDRVYREDTERFRSFGVFAGMHSSVPMEELEELVRLGCNSEPPPGGIEPDAVEGSAEGELLTTQEMDDAGASPANCQDILGVSSLSSEGVEEVMDPVLEETQPPYGCFLGDAKREEGQNAVESGDPDGDAVATEEGAGSGVSSEGSEVFQRRTSKRLSAGNSSTSSSNGVKRRRSSAKSSPATRRRLPGSCSSSPVARTSSGRRMSSTSHKVLMLSGVGVAIERSANGLCNRLGGARIESLDSCLEKGVTPKPSHVIVPNKKAVITLKVLYGLCTPTCSIVREGWLAACRSASQWLPVDQHLVEDWADRPSWTVGKSGPLERMRIHFSGEMQSIPNVEHYHNLVRLCGGVVDKESPRGARVVVVGKNHKLPARLLFDLKHGVVPTPALVTEDWLMQCLKTQTLIDEFDQYLPSEIFGELADSLLTGMSNRLFLSSLRGVRRLASANDETRQQAGKMRSAGEEGGQSAEEIVMQDVGGDDNKGSAGVVRKGRGHGGERALLEAPLLSSSARRRRTARASAADVAMEDGEFGNHNRGGGAANDDTSFINSYYPRGSGGKDAWKHDMYSGPMSAGSWVFVRNCPSTVTPQQLYHLFQSTVNSPVVSVKVHRGSIPTALIGFVRRDAAETAEQKLHGRDVDGTVLKVCKVDESVAEIEEPDEEEGDAREYSNSRARTPPQRARSYGAPRRGGWGSRSAPAQQNSEEQLELPRSARGRKANTFDSLPSLAGDDSKDQEDASVLPSPVRGWNMSSAGMDGLSWTVELHRVEGDRLGIDVDHQYPEYLLVERVTDGGVVERFNTENPSQALSRGDHIVR</sequence>